<proteinExistence type="predicted"/>
<protein>
    <submittedName>
        <fullName evidence="1">Mitomycin antibiotics/polyketide fumonisin biosynthesis protein</fullName>
    </submittedName>
</protein>
<evidence type="ECO:0000313" key="1">
    <source>
        <dbReference type="EMBL" id="CQD07469.1"/>
    </source>
</evidence>
<accession>A0A0U1D3H1</accession>
<dbReference type="Proteomes" id="UP000182227">
    <property type="component" value="Unassembled WGS sequence"/>
</dbReference>
<gene>
    <name evidence="1" type="ORF">BN970_01413</name>
</gene>
<dbReference type="EMBL" id="CTEF01000001">
    <property type="protein sequence ID" value="CQD07469.1"/>
    <property type="molecule type" value="Genomic_DNA"/>
</dbReference>
<sequence>MVVGVVDVDAFERDGFVKLEQAVPVEIADAARDLLWHQIGVRADEPASWTSPVVWAADLTGAGPFQRLVRNAALTERST</sequence>
<evidence type="ECO:0000313" key="2">
    <source>
        <dbReference type="Proteomes" id="UP000182227"/>
    </source>
</evidence>
<reference evidence="1 2" key="1">
    <citation type="submission" date="2015-03" db="EMBL/GenBank/DDBJ databases">
        <authorList>
            <person name="Murphy D."/>
        </authorList>
    </citation>
    <scope>NUCLEOTIDE SEQUENCE [LARGE SCALE GENOMIC DNA]</scope>
    <source>
        <strain evidence="1 2">D16</strain>
    </source>
</reference>
<name>A0A0U1D3H1_9MYCO</name>
<dbReference type="AlphaFoldDB" id="A0A0U1D3H1"/>
<organism evidence="1 2">
    <name type="scientific">Mycolicibacterium conceptionense</name>
    <dbReference type="NCBI Taxonomy" id="451644"/>
    <lineage>
        <taxon>Bacteria</taxon>
        <taxon>Bacillati</taxon>
        <taxon>Actinomycetota</taxon>
        <taxon>Actinomycetes</taxon>
        <taxon>Mycobacteriales</taxon>
        <taxon>Mycobacteriaceae</taxon>
        <taxon>Mycolicibacterium</taxon>
    </lineage>
</organism>